<dbReference type="AlphaFoldDB" id="A0A5C5V850"/>
<name>A0A5C5V850_9BACT</name>
<dbReference type="EMBL" id="SJPF01000002">
    <property type="protein sequence ID" value="TWT34471.1"/>
    <property type="molecule type" value="Genomic_DNA"/>
</dbReference>
<feature type="domain" description="Glycine zipper" evidence="1">
    <location>
        <begin position="46"/>
        <end position="90"/>
    </location>
</feature>
<dbReference type="InterPro" id="IPR039567">
    <property type="entry name" value="Gly-zipper"/>
</dbReference>
<dbReference type="Proteomes" id="UP000318878">
    <property type="component" value="Unassembled WGS sequence"/>
</dbReference>
<dbReference type="Pfam" id="PF13488">
    <property type="entry name" value="Gly-zipper_Omp"/>
    <property type="match status" value="1"/>
</dbReference>
<sequence>MKTDLRAPLEMERMTKYGIGLAVAMLSVAMVGCRSPYAQDRLAAAGGLTGAVAGAAIGSATGNAGAGALIGAGVGAVAGSATGAAIDEQEVRNQAIIQQSLGRQLAGATTFQDVVSMSQAGLGDQVIITHINKHGVATSPTPQDLIGLKNAGVSDPVLATLQNPPPVVQPVRYVDRRPVVVEEVYYDPWRHHPPYRYRHHRHCPPPGVSWSIGVHR</sequence>
<accession>A0A5C5V850</accession>
<evidence type="ECO:0000313" key="2">
    <source>
        <dbReference type="EMBL" id="TWT34471.1"/>
    </source>
</evidence>
<proteinExistence type="predicted"/>
<evidence type="ECO:0000313" key="3">
    <source>
        <dbReference type="Proteomes" id="UP000318878"/>
    </source>
</evidence>
<comment type="caution">
    <text evidence="2">The sequence shown here is derived from an EMBL/GenBank/DDBJ whole genome shotgun (WGS) entry which is preliminary data.</text>
</comment>
<dbReference type="PROSITE" id="PS51257">
    <property type="entry name" value="PROKAR_LIPOPROTEIN"/>
    <property type="match status" value="1"/>
</dbReference>
<evidence type="ECO:0000259" key="1">
    <source>
        <dbReference type="Pfam" id="PF13488"/>
    </source>
</evidence>
<protein>
    <recommendedName>
        <fullName evidence="1">Glycine zipper domain-containing protein</fullName>
    </recommendedName>
</protein>
<gene>
    <name evidence="2" type="ORF">Enr8_18800</name>
</gene>
<keyword evidence="3" id="KW-1185">Reference proteome</keyword>
<dbReference type="OrthoDB" id="283576at2"/>
<organism evidence="2 3">
    <name type="scientific">Blastopirellula retiformator</name>
    <dbReference type="NCBI Taxonomy" id="2527970"/>
    <lineage>
        <taxon>Bacteria</taxon>
        <taxon>Pseudomonadati</taxon>
        <taxon>Planctomycetota</taxon>
        <taxon>Planctomycetia</taxon>
        <taxon>Pirellulales</taxon>
        <taxon>Pirellulaceae</taxon>
        <taxon>Blastopirellula</taxon>
    </lineage>
</organism>
<reference evidence="2 3" key="1">
    <citation type="submission" date="2019-02" db="EMBL/GenBank/DDBJ databases">
        <title>Deep-cultivation of Planctomycetes and their phenomic and genomic characterization uncovers novel biology.</title>
        <authorList>
            <person name="Wiegand S."/>
            <person name="Jogler M."/>
            <person name="Boedeker C."/>
            <person name="Pinto D."/>
            <person name="Vollmers J."/>
            <person name="Rivas-Marin E."/>
            <person name="Kohn T."/>
            <person name="Peeters S.H."/>
            <person name="Heuer A."/>
            <person name="Rast P."/>
            <person name="Oberbeckmann S."/>
            <person name="Bunk B."/>
            <person name="Jeske O."/>
            <person name="Meyerdierks A."/>
            <person name="Storesund J.E."/>
            <person name="Kallscheuer N."/>
            <person name="Luecker S."/>
            <person name="Lage O.M."/>
            <person name="Pohl T."/>
            <person name="Merkel B.J."/>
            <person name="Hornburger P."/>
            <person name="Mueller R.-W."/>
            <person name="Bruemmer F."/>
            <person name="Labrenz M."/>
            <person name="Spormann A.M."/>
            <person name="Op Den Camp H."/>
            <person name="Overmann J."/>
            <person name="Amann R."/>
            <person name="Jetten M.S.M."/>
            <person name="Mascher T."/>
            <person name="Medema M.H."/>
            <person name="Devos D.P."/>
            <person name="Kaster A.-K."/>
            <person name="Ovreas L."/>
            <person name="Rohde M."/>
            <person name="Galperin M.Y."/>
            <person name="Jogler C."/>
        </authorList>
    </citation>
    <scope>NUCLEOTIDE SEQUENCE [LARGE SCALE GENOMIC DNA]</scope>
    <source>
        <strain evidence="2 3">Enr8</strain>
    </source>
</reference>
<dbReference type="RefSeq" id="WP_146430750.1">
    <property type="nucleotide sequence ID" value="NZ_SJPF01000002.1"/>
</dbReference>